<name>A0ACD1IH20_9EURO</name>
<keyword evidence="2" id="KW-1185">Reference proteome</keyword>
<dbReference type="EMBL" id="KZ824548">
    <property type="protein sequence ID" value="RAK89393.1"/>
    <property type="molecule type" value="Genomic_DNA"/>
</dbReference>
<gene>
    <name evidence="1" type="ORF">BO79DRAFT_217461</name>
</gene>
<evidence type="ECO:0000313" key="1">
    <source>
        <dbReference type="EMBL" id="RAK89393.1"/>
    </source>
</evidence>
<organism evidence="1 2">
    <name type="scientific">Aspergillus costaricaensis CBS 115574</name>
    <dbReference type="NCBI Taxonomy" id="1448317"/>
    <lineage>
        <taxon>Eukaryota</taxon>
        <taxon>Fungi</taxon>
        <taxon>Dikarya</taxon>
        <taxon>Ascomycota</taxon>
        <taxon>Pezizomycotina</taxon>
        <taxon>Eurotiomycetes</taxon>
        <taxon>Eurotiomycetidae</taxon>
        <taxon>Eurotiales</taxon>
        <taxon>Aspergillaceae</taxon>
        <taxon>Aspergillus</taxon>
        <taxon>Aspergillus subgen. Circumdati</taxon>
    </lineage>
</organism>
<protein>
    <submittedName>
        <fullName evidence="1">Uncharacterized protein</fullName>
    </submittedName>
</protein>
<evidence type="ECO:0000313" key="2">
    <source>
        <dbReference type="Proteomes" id="UP000249748"/>
    </source>
</evidence>
<proteinExistence type="predicted"/>
<accession>A0ACD1IH20</accession>
<reference evidence="1" key="1">
    <citation type="submission" date="2018-02" db="EMBL/GenBank/DDBJ databases">
        <title>The genomes of Aspergillus section Nigri reveals drivers in fungal speciation.</title>
        <authorList>
            <consortium name="DOE Joint Genome Institute"/>
            <person name="Vesth T.C."/>
            <person name="Nybo J."/>
            <person name="Theobald S."/>
            <person name="Brandl J."/>
            <person name="Frisvad J.C."/>
            <person name="Nielsen K.F."/>
            <person name="Lyhne E.K."/>
            <person name="Kogle M.E."/>
            <person name="Kuo A."/>
            <person name="Riley R."/>
            <person name="Clum A."/>
            <person name="Nolan M."/>
            <person name="Lipzen A."/>
            <person name="Salamov A."/>
            <person name="Henrissat B."/>
            <person name="Wiebenga A."/>
            <person name="De vries R.P."/>
            <person name="Grigoriev I.V."/>
            <person name="Mortensen U.H."/>
            <person name="Andersen M.R."/>
            <person name="Baker S.E."/>
        </authorList>
    </citation>
    <scope>NUCLEOTIDE SEQUENCE</scope>
    <source>
        <strain evidence="1">CBS 115574</strain>
    </source>
</reference>
<dbReference type="Proteomes" id="UP000249748">
    <property type="component" value="Unassembled WGS sequence"/>
</dbReference>
<sequence length="662" mass="74325">MPAYRGEGCPTMQMTERGERITRNSTECKVTTHITETADRVIDTSLNRRQALFETTRRVLASAVNEGLASATIVRSIHPNLVLCLRDPAGIVESWIKCGLRNSAYVENNDKKVTGFLRADDLLPPVLTQAVEGEVSEDLDPGAICRIICLWQPENFPSAAVDTLVKEVRNSADNQAKWLEIASTQPTLHLKSPLCDWEQSVVLGHPTHPVSCPTTFLDPNCLSVNAVKLHRACLAQPPLKPMAPDEIPDLLEPELSFLSLPRSEMKTFGPYTSLLKPLLEELGIPSPESPDRVVVPCFTRQLPSILPLFPDARHIGAVRRCCRAQISMRTISFLPDVGSPLHLKLSLNCQITSGPRTITPWTAALSPALSTALRVLLPQDLWIFEDAASITGGQDDFDKARHLTCIIRKSPEIQAEELGETIIPVAGLFQKPYKDNRTYMEIMFGLEDLQKKQTWLRKYCTHPPQARFSSLLYLTEVLYNRYLAKLFSLLLPPLVRHGIGLEAHAQNICVRINTTSKEVTGFAVRDFGGARIHRPTFFRTRIELGTIPPGASAFVDDMQKVWHKVYHALIQMHVGHLLYMLGLESHGGWPIVREELGRVLVSLGNPDAKAVHDHFMNKTMAFKCFMEMRLRNIYRDYYERELPNVLLRDVQSEDDPTSKAEV</sequence>